<evidence type="ECO:0008006" key="5">
    <source>
        <dbReference type="Google" id="ProtNLM"/>
    </source>
</evidence>
<evidence type="ECO:0000313" key="4">
    <source>
        <dbReference type="Proteomes" id="UP000199227"/>
    </source>
</evidence>
<evidence type="ECO:0000256" key="1">
    <source>
        <dbReference type="SAM" id="Coils"/>
    </source>
</evidence>
<protein>
    <recommendedName>
        <fullName evidence="5">Cell division protein ZapB</fullName>
    </recommendedName>
</protein>
<reference evidence="3 4" key="1">
    <citation type="submission" date="2016-10" db="EMBL/GenBank/DDBJ databases">
        <authorList>
            <person name="de Groot N.N."/>
        </authorList>
    </citation>
    <scope>NUCLEOTIDE SEQUENCE [LARGE SCALE GENOMIC DNA]</scope>
    <source>
        <strain evidence="3 4">EP1-55-1</strain>
    </source>
</reference>
<feature type="coiled-coil region" evidence="1">
    <location>
        <begin position="25"/>
        <end position="73"/>
    </location>
</feature>
<dbReference type="RefSeq" id="WP_245757058.1">
    <property type="nucleotide sequence ID" value="NZ_FOXB01000043.1"/>
</dbReference>
<accession>A0A1I5TEC1</accession>
<evidence type="ECO:0000256" key="2">
    <source>
        <dbReference type="SAM" id="MobiDB-lite"/>
    </source>
</evidence>
<organism evidence="3 4">
    <name type="scientific">Hydrogenimonas thermophila</name>
    <dbReference type="NCBI Taxonomy" id="223786"/>
    <lineage>
        <taxon>Bacteria</taxon>
        <taxon>Pseudomonadati</taxon>
        <taxon>Campylobacterota</taxon>
        <taxon>Epsilonproteobacteria</taxon>
        <taxon>Campylobacterales</taxon>
        <taxon>Hydrogenimonadaceae</taxon>
        <taxon>Hydrogenimonas</taxon>
    </lineage>
</organism>
<dbReference type="STRING" id="223786.SAMN05216234_14310"/>
<proteinExistence type="predicted"/>
<keyword evidence="4" id="KW-1185">Reference proteome</keyword>
<dbReference type="AlphaFoldDB" id="A0A1I5TEC1"/>
<evidence type="ECO:0000313" key="3">
    <source>
        <dbReference type="EMBL" id="SFP81161.1"/>
    </source>
</evidence>
<keyword evidence="1" id="KW-0175">Coiled coil</keyword>
<sequence length="94" mass="10695">MNEEVQENIENRNENAENGKKGSVVELLSKKIDEVLARIKAVEEENNNLRNEIVALKAQNEAKDAQIAKLDEELMMKDLEIEEVIGKIETMLSE</sequence>
<feature type="compositionally biased region" description="Basic and acidic residues" evidence="2">
    <location>
        <begin position="9"/>
        <end position="20"/>
    </location>
</feature>
<gene>
    <name evidence="3" type="ORF">SAMN05216234_14310</name>
</gene>
<dbReference type="Proteomes" id="UP000199227">
    <property type="component" value="Unassembled WGS sequence"/>
</dbReference>
<name>A0A1I5TEC1_9BACT</name>
<feature type="region of interest" description="Disordered" evidence="2">
    <location>
        <begin position="1"/>
        <end position="20"/>
    </location>
</feature>
<dbReference type="EMBL" id="FOXB01000043">
    <property type="protein sequence ID" value="SFP81161.1"/>
    <property type="molecule type" value="Genomic_DNA"/>
</dbReference>